<dbReference type="SMART" id="SM00320">
    <property type="entry name" value="WD40"/>
    <property type="match status" value="11"/>
</dbReference>
<feature type="region of interest" description="Disordered" evidence="4">
    <location>
        <begin position="1"/>
        <end position="82"/>
    </location>
</feature>
<dbReference type="InterPro" id="IPR036322">
    <property type="entry name" value="WD40_repeat_dom_sf"/>
</dbReference>
<organism evidence="6 7">
    <name type="scientific">Rhizoctonia solani</name>
    <dbReference type="NCBI Taxonomy" id="456999"/>
    <lineage>
        <taxon>Eukaryota</taxon>
        <taxon>Fungi</taxon>
        <taxon>Dikarya</taxon>
        <taxon>Basidiomycota</taxon>
        <taxon>Agaricomycotina</taxon>
        <taxon>Agaricomycetes</taxon>
        <taxon>Cantharellales</taxon>
        <taxon>Ceratobasidiaceae</taxon>
        <taxon>Rhizoctonia</taxon>
    </lineage>
</organism>
<evidence type="ECO:0000256" key="3">
    <source>
        <dbReference type="PROSITE-ProRule" id="PRU00221"/>
    </source>
</evidence>
<dbReference type="Proteomes" id="UP000663853">
    <property type="component" value="Unassembled WGS sequence"/>
</dbReference>
<feature type="repeat" description="WD" evidence="3">
    <location>
        <begin position="1051"/>
        <end position="1092"/>
    </location>
</feature>
<dbReference type="SUPFAM" id="SSF50978">
    <property type="entry name" value="WD40 repeat-like"/>
    <property type="match status" value="2"/>
</dbReference>
<gene>
    <name evidence="6" type="ORF">RDB_LOCUS126499</name>
</gene>
<keyword evidence="2" id="KW-0677">Repeat</keyword>
<dbReference type="Pfam" id="PF00400">
    <property type="entry name" value="WD40"/>
    <property type="match status" value="8"/>
</dbReference>
<dbReference type="InterPro" id="IPR027417">
    <property type="entry name" value="P-loop_NTPase"/>
</dbReference>
<evidence type="ECO:0000256" key="4">
    <source>
        <dbReference type="SAM" id="MobiDB-lite"/>
    </source>
</evidence>
<dbReference type="PROSITE" id="PS50294">
    <property type="entry name" value="WD_REPEATS_REGION"/>
    <property type="match status" value="8"/>
</dbReference>
<dbReference type="PRINTS" id="PR00320">
    <property type="entry name" value="GPROTEINBRPT"/>
</dbReference>
<comment type="caution">
    <text evidence="6">The sequence shown here is derived from an EMBL/GenBank/DDBJ whole genome shotgun (WGS) entry which is preliminary data.</text>
</comment>
<sequence length="1516" mass="168211">MVDSDTQEPPKKRLRLSWAEGIKTPSSGPNESNGSPRTPGPQEAIGPIMKAPWDTPSAPGHYSPGVNSTEVTPELIPDKKLKSGSRVRKVTGTGLKTLWGALESSADAFGPLKSAIGGLNRCVEIFESASKARDDYRELGEKLDQTLGDLSQFVDDPISPRTMSVKNLCNGIQAELKVVEEKQGRKMPGRYAEAMQGSDDILECYQRIHGHVERLRLNANMNIWKTVDEEVTERHLRHLSPTLSGAYNSGIADKTQRRQCEIGTRRGELQRLRDWARDQSAGAIYWMNGMAGTGKTTISYSLCDELSATGELAASFFCTRLIPECRDVQLIIPSIAYQLARFSYPFRYALSKALECDPDAHTRELKLQLQKLIATPLQEVQHALPTGFVVVIDALDECEDKENTGKILDLLVLSTPNLPIRFLISSRPEPEIYQRMTKQLGSNSNLQLILHELDPVDVKADIQTYLRHELHEIPLTTEQWKGLVERCGVLFLYASTACRYIKGGDEMMDYKEAVDTVLGLSSEWSGDMEKELDTLYRSILEAAFKRPRISEANRKRMKTVLDTVICAHEPMTVEAMAGLLDLKNGKQVDALLRPICSVVHVADGTGVATTLHASFPEFMLNRDRSSSFYCDPTTHHHKLTRASLLQIKLNPVQFNICRFESSYLLDNQVTNLTQRVERAVSPTLLYACQYWVAHLELSGRWVDLVELVHDFLSARLLLWMEVLNTGKCIASGIELMQRVKKWTQNMPNSNQFPEFRGVVTSKEFTKSIEELTELANDAWQFVSVYANHPVSESTPHIYLSMLPFWPISNPISKHYTTRTVGIPLPHGITISQRPLPLLATWSLTQGRISSICYTSNGAQIATAAGKDIYVLDSWTGATILGPMEGHAKSISSIAISPNGLYIASGSSDSTARMWDTRSGKAIVTLGPFGYRPVVLVAFSPDSTRVVTAIGGEIRIWAVPSGEPIISIKDIRLSVVRTALFSSDGSQIITGAWDIMFWDVSTGKLVNLLRGHDSNVLSLAISPDRPQITSASEDSTIRVWDIETGNIVLGPLRGHVGPVNRAVFSPNGLYIASCGDDYTIRIWDAQTGEMVTNPLEGHTGAVKSIAFSPDSSRLISCSFDDTVRIWNTQQIDGASALLEGHTDWVRSARFSSDGSQLVTGGEDCCIYVWDTHTGDRVVGPLKGHTQFVYSVDISPDKSCIASASRDRCIWLWDLEEGTDECLDNSTMRGEPVNFLSGGSQLAFGSDEERMQVWDLERSESVAGDPQDANQESFDTTGGDLVHLMSLDGDCRDFDMPPDQEIAEVFDISVFPYDAIYSTRTLPNHSVIYFGSKDKEKRMYNPRRGHTVRDALTGHVEGLFSIVTSPDGLHVASANEDGAIQMWDAQTGQLVMGPLEGHTDPVTRILFSPDGTRMVSLSFDLTMRFWPIPEKPKTTDGHSEDSQQQNNATIDVNSRWKLNRAGWIVNSQGGALVWVPPDLRPYLLRPENDLLISKRGSWKLEFAGTNIGPSWVECYRPV</sequence>
<dbReference type="Gene3D" id="3.40.50.300">
    <property type="entry name" value="P-loop containing nucleotide triphosphate hydrolases"/>
    <property type="match status" value="1"/>
</dbReference>
<evidence type="ECO:0000259" key="5">
    <source>
        <dbReference type="Pfam" id="PF24883"/>
    </source>
</evidence>
<feature type="repeat" description="WD" evidence="3">
    <location>
        <begin position="1094"/>
        <end position="1126"/>
    </location>
</feature>
<feature type="repeat" description="WD" evidence="3">
    <location>
        <begin position="1350"/>
        <end position="1391"/>
    </location>
</feature>
<dbReference type="PANTHER" id="PTHR19879:SF9">
    <property type="entry name" value="TRANSCRIPTION INITIATION FACTOR TFIID SUBUNIT 5"/>
    <property type="match status" value="1"/>
</dbReference>
<feature type="repeat" description="WD" evidence="3">
    <location>
        <begin position="1393"/>
        <end position="1424"/>
    </location>
</feature>
<reference evidence="6" key="1">
    <citation type="submission" date="2021-01" db="EMBL/GenBank/DDBJ databases">
        <authorList>
            <person name="Kaushik A."/>
        </authorList>
    </citation>
    <scope>NUCLEOTIDE SEQUENCE</scope>
    <source>
        <strain evidence="6">AG6-10EEA</strain>
    </source>
</reference>
<evidence type="ECO:0000313" key="6">
    <source>
        <dbReference type="EMBL" id="CAE6510283.1"/>
    </source>
</evidence>
<dbReference type="EMBL" id="CAJMXA010003667">
    <property type="protein sequence ID" value="CAE6510283.1"/>
    <property type="molecule type" value="Genomic_DNA"/>
</dbReference>
<protein>
    <recommendedName>
        <fullName evidence="5">Nephrocystin 3-like N-terminal domain-containing protein</fullName>
    </recommendedName>
</protein>
<evidence type="ECO:0000313" key="7">
    <source>
        <dbReference type="Proteomes" id="UP000663853"/>
    </source>
</evidence>
<dbReference type="InterPro" id="IPR019775">
    <property type="entry name" value="WD40_repeat_CS"/>
</dbReference>
<feature type="domain" description="Nephrocystin 3-like N-terminal" evidence="5">
    <location>
        <begin position="271"/>
        <end position="427"/>
    </location>
</feature>
<proteinExistence type="predicted"/>
<feature type="repeat" description="WD" evidence="3">
    <location>
        <begin position="883"/>
        <end position="924"/>
    </location>
</feature>
<dbReference type="Pfam" id="PF24883">
    <property type="entry name" value="NPHP3_N"/>
    <property type="match status" value="1"/>
</dbReference>
<feature type="repeat" description="WD" evidence="3">
    <location>
        <begin position="1008"/>
        <end position="1049"/>
    </location>
</feature>
<evidence type="ECO:0000256" key="1">
    <source>
        <dbReference type="ARBA" id="ARBA00022574"/>
    </source>
</evidence>
<accession>A0A8H3D1V5</accession>
<dbReference type="InterPro" id="IPR015943">
    <property type="entry name" value="WD40/YVTN_repeat-like_dom_sf"/>
</dbReference>
<dbReference type="SUPFAM" id="SSF52540">
    <property type="entry name" value="P-loop containing nucleoside triphosphate hydrolases"/>
    <property type="match status" value="1"/>
</dbReference>
<dbReference type="PANTHER" id="PTHR19879">
    <property type="entry name" value="TRANSCRIPTION INITIATION FACTOR TFIID"/>
    <property type="match status" value="1"/>
</dbReference>
<feature type="repeat" description="WD" evidence="3">
    <location>
        <begin position="1180"/>
        <end position="1216"/>
    </location>
</feature>
<feature type="repeat" description="WD" evidence="3">
    <location>
        <begin position="1137"/>
        <end position="1178"/>
    </location>
</feature>
<dbReference type="Gene3D" id="2.130.10.10">
    <property type="entry name" value="YVTN repeat-like/Quinoprotein amine dehydrogenase"/>
    <property type="match status" value="5"/>
</dbReference>
<dbReference type="InterPro" id="IPR056884">
    <property type="entry name" value="NPHP3-like_N"/>
</dbReference>
<dbReference type="PROSITE" id="PS00678">
    <property type="entry name" value="WD_REPEATS_1"/>
    <property type="match status" value="6"/>
</dbReference>
<dbReference type="InterPro" id="IPR001680">
    <property type="entry name" value="WD40_rpt"/>
</dbReference>
<evidence type="ECO:0000256" key="2">
    <source>
        <dbReference type="ARBA" id="ARBA00022737"/>
    </source>
</evidence>
<dbReference type="InterPro" id="IPR020472">
    <property type="entry name" value="WD40_PAC1"/>
</dbReference>
<dbReference type="CDD" id="cd00200">
    <property type="entry name" value="WD40"/>
    <property type="match status" value="2"/>
</dbReference>
<dbReference type="PROSITE" id="PS50082">
    <property type="entry name" value="WD_REPEATS_2"/>
    <property type="match status" value="8"/>
</dbReference>
<name>A0A8H3D1V5_9AGAM</name>
<keyword evidence="1 3" id="KW-0853">WD repeat</keyword>
<feature type="compositionally biased region" description="Low complexity" evidence="4">
    <location>
        <begin position="25"/>
        <end position="36"/>
    </location>
</feature>